<evidence type="ECO:0000313" key="15">
    <source>
        <dbReference type="EMBL" id="KAG0584400.1"/>
    </source>
</evidence>
<dbReference type="InterPro" id="IPR037364">
    <property type="entry name" value="Sec23"/>
</dbReference>
<dbReference type="GO" id="GO:0008270">
    <property type="term" value="F:zinc ion binding"/>
    <property type="evidence" value="ECO:0007669"/>
    <property type="project" value="InterPro"/>
</dbReference>
<dbReference type="PANTHER" id="PTHR11141:SF6">
    <property type="entry name" value="PROTEIN TRANSPORT PROTEIN SEC23 A"/>
    <property type="match status" value="1"/>
</dbReference>
<dbReference type="SUPFAM" id="SSF82754">
    <property type="entry name" value="C-terminal, gelsolin-like domain of Sec23/24"/>
    <property type="match status" value="1"/>
</dbReference>
<feature type="domain" description="Sec23/Sec24 helical" evidence="13">
    <location>
        <begin position="702"/>
        <end position="800"/>
    </location>
</feature>
<feature type="region of interest" description="Disordered" evidence="10">
    <location>
        <begin position="1"/>
        <end position="184"/>
    </location>
</feature>
<evidence type="ECO:0000256" key="3">
    <source>
        <dbReference type="ARBA" id="ARBA00022824"/>
    </source>
</evidence>
<gene>
    <name evidence="15" type="ORF">KC19_3G207700</name>
</gene>
<keyword evidence="6 9" id="KW-0653">Protein transport</keyword>
<feature type="compositionally biased region" description="Polar residues" evidence="10">
    <location>
        <begin position="56"/>
        <end position="70"/>
    </location>
</feature>
<dbReference type="InterPro" id="IPR036180">
    <property type="entry name" value="Gelsolin-like_dom_sf"/>
</dbReference>
<feature type="domain" description="Zinc finger Sec23/Sec24-type" evidence="11">
    <location>
        <begin position="272"/>
        <end position="310"/>
    </location>
</feature>
<feature type="domain" description="Sec23/Sec24 beta-sandwich" evidence="14">
    <location>
        <begin position="596"/>
        <end position="691"/>
    </location>
</feature>
<feature type="compositionally biased region" description="Low complexity" evidence="10">
    <location>
        <begin position="10"/>
        <end position="33"/>
    </location>
</feature>
<dbReference type="Gene3D" id="1.20.120.730">
    <property type="entry name" value="Sec23/Sec24 helical domain"/>
    <property type="match status" value="1"/>
</dbReference>
<dbReference type="Pfam" id="PF04810">
    <property type="entry name" value="zf-Sec23_Sec24"/>
    <property type="match status" value="1"/>
</dbReference>
<dbReference type="GO" id="GO:0070971">
    <property type="term" value="C:endoplasmic reticulum exit site"/>
    <property type="evidence" value="ECO:0007669"/>
    <property type="project" value="TreeGrafter"/>
</dbReference>
<keyword evidence="8 9" id="KW-0968">Cytoplasmic vesicle</keyword>
<evidence type="ECO:0000256" key="4">
    <source>
        <dbReference type="ARBA" id="ARBA00022833"/>
    </source>
</evidence>
<dbReference type="GO" id="GO:0005789">
    <property type="term" value="C:endoplasmic reticulum membrane"/>
    <property type="evidence" value="ECO:0007669"/>
    <property type="project" value="UniProtKB-SubCell"/>
</dbReference>
<sequence>MEQGSGQGQGQYQHYGSYSVHSPSPSLESSSSNVPPPPPTFGTPGSSSGYSDVAGGSNQPSLQHAHSEPSTGLLPPTFHSHGHHGHSHDHHGHSHDPHQPHAGGYPAANGGVGFGTPGPPEFRTAQSMPVIPMGPPPSLGGSPLPGFATPSQYSGPPGPPVFSSPPRTSQPDFDAQPPRGPSNFAEIPLASHSVPPVDNGFSGSVGASHQHGVSEEEFDAYSLSASAPFLLFSAQKVLSEKKLMNTASLGFGALVCPGRETEPSPPVIMHEPFRCQNCGAYVNQHSTIAHTTGSWSCTFCNKSNDSAGEYRAASIEDLRNWPELATSVVDYVDSGTRRPGFVSVSESSMAAPVVLVIDDSLDEEHLTQLQESLHSFLDSLSPATRIGIVTYGRTVAVFDLSESGVAAADVLPGDSSLNQDLKQMLIYGTGVYLAPVHACLPIAHSIVSALRPYRGGLAEAKRERCLGTAVEVVLALIQGPATELPVNTSKRSGGRSRVLLCVGGPTTLGPGSLPYSTTHPNYAYMEKKAIKHMEHLGQEARVLDIAVDILCAGTCPVRIPTLQPLVNASGGLLVLHDDFGEVFCTNLQRAVRRSTGFRGILEIRCSDDVAVTRVIGPGEEARGDASYEHFRNDTSTSVRLLSVEDCQAFAITMELEDDLEDSHVYFQIVARYTSMHQAEVTRVVTVRLPTTDSVSNYLQSVDDEVAAVLIAKKTVLEAKTTRDAADMRASVDERVKDIAVKLGSNVAKSKIRPFPSSLSRLPELLFHLKRGPLLGSIIGHEDERAVYRNLYLQAGFELSLRMMAPRLLMHREAGTFEELPAHDVGMQSDSVIVLDHGTDVFIWTGLRVAADEAKNAEAQAACRTLAQELTEQRFPAPRMLSFKEASSQARYLQARLIPAHKDPPYEQEARFPQLRVLTAEQRARLKSSFVPTDDLSFSEWMRRLKLTLQ</sequence>
<evidence type="ECO:0000259" key="12">
    <source>
        <dbReference type="Pfam" id="PF04811"/>
    </source>
</evidence>
<dbReference type="Proteomes" id="UP000822688">
    <property type="component" value="Chromosome 3"/>
</dbReference>
<keyword evidence="4 9" id="KW-0862">Zinc</keyword>
<dbReference type="InterPro" id="IPR029006">
    <property type="entry name" value="ADF-H/Gelsolin-like_dom_sf"/>
</dbReference>
<dbReference type="GO" id="GO:0005096">
    <property type="term" value="F:GTPase activator activity"/>
    <property type="evidence" value="ECO:0007669"/>
    <property type="project" value="TreeGrafter"/>
</dbReference>
<evidence type="ECO:0000256" key="5">
    <source>
        <dbReference type="ARBA" id="ARBA00022892"/>
    </source>
</evidence>
<evidence type="ECO:0000256" key="6">
    <source>
        <dbReference type="ARBA" id="ARBA00022927"/>
    </source>
</evidence>
<keyword evidence="3 9" id="KW-0256">Endoplasmic reticulum</keyword>
<dbReference type="PANTHER" id="PTHR11141">
    <property type="entry name" value="PROTEIN TRANSPORT PROTEIN SEC23"/>
    <property type="match status" value="1"/>
</dbReference>
<keyword evidence="16" id="KW-1185">Reference proteome</keyword>
<dbReference type="InterPro" id="IPR006900">
    <property type="entry name" value="Sec23/24_helical_dom"/>
</dbReference>
<dbReference type="Pfam" id="PF08033">
    <property type="entry name" value="Sec23_BS"/>
    <property type="match status" value="1"/>
</dbReference>
<evidence type="ECO:0000259" key="13">
    <source>
        <dbReference type="Pfam" id="PF04815"/>
    </source>
</evidence>
<dbReference type="InterPro" id="IPR036465">
    <property type="entry name" value="vWFA_dom_sf"/>
</dbReference>
<keyword evidence="5 9" id="KW-0931">ER-Golgi transport</keyword>
<dbReference type="Gene3D" id="2.30.30.380">
    <property type="entry name" value="Zn-finger domain of Sec23/24"/>
    <property type="match status" value="1"/>
</dbReference>
<evidence type="ECO:0000256" key="1">
    <source>
        <dbReference type="ARBA" id="ARBA00022448"/>
    </source>
</evidence>
<dbReference type="AlphaFoldDB" id="A0A8T0IKU2"/>
<dbReference type="GO" id="GO:0030127">
    <property type="term" value="C:COPII vesicle coat"/>
    <property type="evidence" value="ECO:0007669"/>
    <property type="project" value="InterPro"/>
</dbReference>
<evidence type="ECO:0000313" key="16">
    <source>
        <dbReference type="Proteomes" id="UP000822688"/>
    </source>
</evidence>
<organism evidence="15 16">
    <name type="scientific">Ceratodon purpureus</name>
    <name type="common">Fire moss</name>
    <name type="synonym">Dicranum purpureum</name>
    <dbReference type="NCBI Taxonomy" id="3225"/>
    <lineage>
        <taxon>Eukaryota</taxon>
        <taxon>Viridiplantae</taxon>
        <taxon>Streptophyta</taxon>
        <taxon>Embryophyta</taxon>
        <taxon>Bryophyta</taxon>
        <taxon>Bryophytina</taxon>
        <taxon>Bryopsida</taxon>
        <taxon>Dicranidae</taxon>
        <taxon>Pseudoditrichales</taxon>
        <taxon>Ditrichaceae</taxon>
        <taxon>Ceratodon</taxon>
    </lineage>
</organism>
<comment type="function">
    <text evidence="9">Component of the coat protein complex II (COPII) which promotes the formation of transport vesicles from the endoplasmic reticulum (ER). The coat has two main functions, the physical deformation of the endoplasmic reticulum membrane into vesicles and the selection of cargo molecules.</text>
</comment>
<keyword evidence="2 9" id="KW-0479">Metal-binding</keyword>
<dbReference type="InterPro" id="IPR006895">
    <property type="entry name" value="Znf_Sec23_Sec24"/>
</dbReference>
<proteinExistence type="inferred from homology"/>
<evidence type="ECO:0000259" key="14">
    <source>
        <dbReference type="Pfam" id="PF08033"/>
    </source>
</evidence>
<dbReference type="SUPFAM" id="SSF81995">
    <property type="entry name" value="beta-sandwich domain of Sec23/24"/>
    <property type="match status" value="1"/>
</dbReference>
<keyword evidence="7 9" id="KW-0472">Membrane</keyword>
<keyword evidence="9" id="KW-0963">Cytoplasm</keyword>
<evidence type="ECO:0000256" key="2">
    <source>
        <dbReference type="ARBA" id="ARBA00022723"/>
    </source>
</evidence>
<dbReference type="EMBL" id="CM026423">
    <property type="protein sequence ID" value="KAG0584400.1"/>
    <property type="molecule type" value="Genomic_DNA"/>
</dbReference>
<dbReference type="GO" id="GO:0090110">
    <property type="term" value="P:COPII-coated vesicle cargo loading"/>
    <property type="evidence" value="ECO:0007669"/>
    <property type="project" value="TreeGrafter"/>
</dbReference>
<comment type="similarity">
    <text evidence="9">Belongs to the SEC23/SEC24 family. SEC23 subfamily.</text>
</comment>
<evidence type="ECO:0000256" key="10">
    <source>
        <dbReference type="SAM" id="MobiDB-lite"/>
    </source>
</evidence>
<evidence type="ECO:0000256" key="7">
    <source>
        <dbReference type="ARBA" id="ARBA00023136"/>
    </source>
</evidence>
<comment type="subcellular location">
    <subcellularLocation>
        <location evidence="9">Cytoplasmic vesicle</location>
        <location evidence="9">COPII-coated vesicle membrane</location>
        <topology evidence="9">Peripheral membrane protein</topology>
        <orientation evidence="9">Cytoplasmic side</orientation>
    </subcellularLocation>
    <subcellularLocation>
        <location evidence="9">Endoplasmic reticulum membrane</location>
        <topology evidence="9">Peripheral membrane protein</topology>
        <orientation evidence="9">Cytoplasmic side</orientation>
    </subcellularLocation>
</comment>
<protein>
    <recommendedName>
        <fullName evidence="9">Protein transport protein SEC23</fullName>
    </recommendedName>
</protein>
<evidence type="ECO:0000256" key="9">
    <source>
        <dbReference type="RuleBase" id="RU365030"/>
    </source>
</evidence>
<evidence type="ECO:0000256" key="8">
    <source>
        <dbReference type="ARBA" id="ARBA00023329"/>
    </source>
</evidence>
<dbReference type="InterPro" id="IPR036174">
    <property type="entry name" value="Znf_Sec23_Sec24_sf"/>
</dbReference>
<comment type="caution">
    <text evidence="15">The sequence shown here is derived from an EMBL/GenBank/DDBJ whole genome shotgun (WGS) entry which is preliminary data.</text>
</comment>
<feature type="domain" description="Sec23/Sec24 trunk" evidence="12">
    <location>
        <begin position="354"/>
        <end position="589"/>
    </location>
</feature>
<dbReference type="InterPro" id="IPR012990">
    <property type="entry name" value="Beta-sandwich_Sec23_24"/>
</dbReference>
<dbReference type="Pfam" id="PF04815">
    <property type="entry name" value="Sec23_helical"/>
    <property type="match status" value="1"/>
</dbReference>
<feature type="compositionally biased region" description="Basic residues" evidence="10">
    <location>
        <begin position="80"/>
        <end position="93"/>
    </location>
</feature>
<dbReference type="Gene3D" id="3.40.50.410">
    <property type="entry name" value="von Willebrand factor, type A domain"/>
    <property type="match status" value="1"/>
</dbReference>
<dbReference type="GO" id="GO:0006886">
    <property type="term" value="P:intracellular protein transport"/>
    <property type="evidence" value="ECO:0007669"/>
    <property type="project" value="InterPro"/>
</dbReference>
<dbReference type="SUPFAM" id="SSF82919">
    <property type="entry name" value="Zn-finger domain of Sec23/24"/>
    <property type="match status" value="1"/>
</dbReference>
<dbReference type="Pfam" id="PF04811">
    <property type="entry name" value="Sec23_trunk"/>
    <property type="match status" value="1"/>
</dbReference>
<dbReference type="InterPro" id="IPR036175">
    <property type="entry name" value="Sec23/24_helical_dom_sf"/>
</dbReference>
<reference evidence="15" key="1">
    <citation type="submission" date="2020-06" db="EMBL/GenBank/DDBJ databases">
        <title>WGS assembly of Ceratodon purpureus strain R40.</title>
        <authorList>
            <person name="Carey S.B."/>
            <person name="Jenkins J."/>
            <person name="Shu S."/>
            <person name="Lovell J.T."/>
            <person name="Sreedasyam A."/>
            <person name="Maumus F."/>
            <person name="Tiley G.P."/>
            <person name="Fernandez-Pozo N."/>
            <person name="Barry K."/>
            <person name="Chen C."/>
            <person name="Wang M."/>
            <person name="Lipzen A."/>
            <person name="Daum C."/>
            <person name="Saski C.A."/>
            <person name="Payton A.C."/>
            <person name="Mcbreen J.C."/>
            <person name="Conrad R.E."/>
            <person name="Kollar L.M."/>
            <person name="Olsson S."/>
            <person name="Huttunen S."/>
            <person name="Landis J.B."/>
            <person name="Wickett N.J."/>
            <person name="Johnson M.G."/>
            <person name="Rensing S.A."/>
            <person name="Grimwood J."/>
            <person name="Schmutz J."/>
            <person name="Mcdaniel S.F."/>
        </authorList>
    </citation>
    <scope>NUCLEOTIDE SEQUENCE</scope>
    <source>
        <strain evidence="15">R40</strain>
    </source>
</reference>
<accession>A0A8T0IKU2</accession>
<dbReference type="InterPro" id="IPR006896">
    <property type="entry name" value="Sec23/24_trunk_dom"/>
</dbReference>
<dbReference type="SUPFAM" id="SSF81811">
    <property type="entry name" value="Helical domain of Sec23/24"/>
    <property type="match status" value="1"/>
</dbReference>
<dbReference type="Gene3D" id="3.40.20.10">
    <property type="entry name" value="Severin"/>
    <property type="match status" value="1"/>
</dbReference>
<feature type="compositionally biased region" description="Low complexity" evidence="10">
    <location>
        <begin position="42"/>
        <end position="51"/>
    </location>
</feature>
<dbReference type="SUPFAM" id="SSF53300">
    <property type="entry name" value="vWA-like"/>
    <property type="match status" value="1"/>
</dbReference>
<name>A0A8T0IKU2_CERPU</name>
<evidence type="ECO:0000259" key="11">
    <source>
        <dbReference type="Pfam" id="PF04810"/>
    </source>
</evidence>
<keyword evidence="1 9" id="KW-0813">Transport</keyword>